<dbReference type="Proteomes" id="UP000236291">
    <property type="component" value="Unassembled WGS sequence"/>
</dbReference>
<dbReference type="EMBL" id="ASHM01039965">
    <property type="protein sequence ID" value="PNX81456.1"/>
    <property type="molecule type" value="Genomic_DNA"/>
</dbReference>
<evidence type="ECO:0000313" key="2">
    <source>
        <dbReference type="Proteomes" id="UP000236291"/>
    </source>
</evidence>
<proteinExistence type="predicted"/>
<comment type="caution">
    <text evidence="1">The sequence shown here is derived from an EMBL/GenBank/DDBJ whole genome shotgun (WGS) entry which is preliminary data.</text>
</comment>
<reference evidence="1 2" key="2">
    <citation type="journal article" date="2017" name="Front. Plant Sci.">
        <title>Gene Classification and Mining of Molecular Markers Useful in Red Clover (Trifolium pratense) Breeding.</title>
        <authorList>
            <person name="Istvanek J."/>
            <person name="Dluhosova J."/>
            <person name="Dluhos P."/>
            <person name="Patkova L."/>
            <person name="Nedelnik J."/>
            <person name="Repkova J."/>
        </authorList>
    </citation>
    <scope>NUCLEOTIDE SEQUENCE [LARGE SCALE GENOMIC DNA]</scope>
    <source>
        <strain evidence="2">cv. Tatra</strain>
        <tissue evidence="1">Young leaves</tissue>
    </source>
</reference>
<accession>A0A2K3LSD9</accession>
<evidence type="ECO:0000313" key="1">
    <source>
        <dbReference type="EMBL" id="PNX81456.1"/>
    </source>
</evidence>
<reference evidence="1 2" key="1">
    <citation type="journal article" date="2014" name="Am. J. Bot.">
        <title>Genome assembly and annotation for red clover (Trifolium pratense; Fabaceae).</title>
        <authorList>
            <person name="Istvanek J."/>
            <person name="Jaros M."/>
            <person name="Krenek A."/>
            <person name="Repkova J."/>
        </authorList>
    </citation>
    <scope>NUCLEOTIDE SEQUENCE [LARGE SCALE GENOMIC DNA]</scope>
    <source>
        <strain evidence="2">cv. Tatra</strain>
        <tissue evidence="1">Young leaves</tissue>
    </source>
</reference>
<name>A0A2K3LSD9_TRIPR</name>
<protein>
    <submittedName>
        <fullName evidence="1">Uncharacterized protein</fullName>
    </submittedName>
</protein>
<gene>
    <name evidence="1" type="ORF">L195_g037475</name>
</gene>
<sequence>MRQEDPMTPRGEMVKENQQKWGGVNVVLIPTASYAKQFPDITKIEEFDGQNFHRWWQECVHSILDMNLLDELVAEVEGGDIIDVMLLYLE</sequence>
<organism evidence="1 2">
    <name type="scientific">Trifolium pratense</name>
    <name type="common">Red clover</name>
    <dbReference type="NCBI Taxonomy" id="57577"/>
    <lineage>
        <taxon>Eukaryota</taxon>
        <taxon>Viridiplantae</taxon>
        <taxon>Streptophyta</taxon>
        <taxon>Embryophyta</taxon>
        <taxon>Tracheophyta</taxon>
        <taxon>Spermatophyta</taxon>
        <taxon>Magnoliopsida</taxon>
        <taxon>eudicotyledons</taxon>
        <taxon>Gunneridae</taxon>
        <taxon>Pentapetalae</taxon>
        <taxon>rosids</taxon>
        <taxon>fabids</taxon>
        <taxon>Fabales</taxon>
        <taxon>Fabaceae</taxon>
        <taxon>Papilionoideae</taxon>
        <taxon>50 kb inversion clade</taxon>
        <taxon>NPAAA clade</taxon>
        <taxon>Hologalegina</taxon>
        <taxon>IRL clade</taxon>
        <taxon>Trifolieae</taxon>
        <taxon>Trifolium</taxon>
    </lineage>
</organism>
<dbReference type="AlphaFoldDB" id="A0A2K3LSD9"/>